<dbReference type="STRING" id="906689.A0A2I0X341"/>
<name>A0A2I0X341_9ASPA</name>
<dbReference type="PANTHER" id="PTHR46890:SF48">
    <property type="entry name" value="RNA-DIRECTED DNA POLYMERASE"/>
    <property type="match status" value="1"/>
</dbReference>
<accession>A0A2I0X341</accession>
<dbReference type="AlphaFoldDB" id="A0A2I0X341"/>
<keyword evidence="2" id="KW-1185">Reference proteome</keyword>
<dbReference type="Proteomes" id="UP000233837">
    <property type="component" value="Unassembled WGS sequence"/>
</dbReference>
<evidence type="ECO:0000313" key="1">
    <source>
        <dbReference type="EMBL" id="PKU82330.1"/>
    </source>
</evidence>
<dbReference type="InterPro" id="IPR052343">
    <property type="entry name" value="Retrotransposon-Effector_Assoc"/>
</dbReference>
<evidence type="ECO:0000313" key="2">
    <source>
        <dbReference type="Proteomes" id="UP000233837"/>
    </source>
</evidence>
<protein>
    <submittedName>
        <fullName evidence="1">Uncharacterized protein</fullName>
    </submittedName>
</protein>
<sequence>MDFFNGSPIPNFFTSTSIVLIPKNTDVNSWNDFRPISLCTVFYKLISKLWMSRLTVLLPKIISPYQMGFVKGLHIVDNILLAQELCQDLDSPAIFIIAADYLSRGLANIFSNHPSLYFKTLGGIHISHLCFANDFIIFSNAAKNRIVKILRFFGLFEYVSGLSFSKHKCCFIASKNILAD</sequence>
<reference evidence="1 2" key="2">
    <citation type="journal article" date="2017" name="Nature">
        <title>The Apostasia genome and the evolution of orchids.</title>
        <authorList>
            <person name="Zhang G.Q."/>
            <person name="Liu K.W."/>
            <person name="Li Z."/>
            <person name="Lohaus R."/>
            <person name="Hsiao Y.Y."/>
            <person name="Niu S.C."/>
            <person name="Wang J.Y."/>
            <person name="Lin Y.C."/>
            <person name="Xu Q."/>
            <person name="Chen L.J."/>
            <person name="Yoshida K."/>
            <person name="Fujiwara S."/>
            <person name="Wang Z.W."/>
            <person name="Zhang Y.Q."/>
            <person name="Mitsuda N."/>
            <person name="Wang M."/>
            <person name="Liu G.H."/>
            <person name="Pecoraro L."/>
            <person name="Huang H.X."/>
            <person name="Xiao X.J."/>
            <person name="Lin M."/>
            <person name="Wu X.Y."/>
            <person name="Wu W.L."/>
            <person name="Chen Y.Y."/>
            <person name="Chang S.B."/>
            <person name="Sakamoto S."/>
            <person name="Ohme-Takagi M."/>
            <person name="Yagi M."/>
            <person name="Zeng S.J."/>
            <person name="Shen C.Y."/>
            <person name="Yeh C.M."/>
            <person name="Luo Y.B."/>
            <person name="Tsai W.C."/>
            <person name="Van de Peer Y."/>
            <person name="Liu Z.J."/>
        </authorList>
    </citation>
    <scope>NUCLEOTIDE SEQUENCE [LARGE SCALE GENOMIC DNA]</scope>
    <source>
        <tissue evidence="1">The whole plant</tissue>
    </source>
</reference>
<organism evidence="1 2">
    <name type="scientific">Dendrobium catenatum</name>
    <dbReference type="NCBI Taxonomy" id="906689"/>
    <lineage>
        <taxon>Eukaryota</taxon>
        <taxon>Viridiplantae</taxon>
        <taxon>Streptophyta</taxon>
        <taxon>Embryophyta</taxon>
        <taxon>Tracheophyta</taxon>
        <taxon>Spermatophyta</taxon>
        <taxon>Magnoliopsida</taxon>
        <taxon>Liliopsida</taxon>
        <taxon>Asparagales</taxon>
        <taxon>Orchidaceae</taxon>
        <taxon>Epidendroideae</taxon>
        <taxon>Malaxideae</taxon>
        <taxon>Dendrobiinae</taxon>
        <taxon>Dendrobium</taxon>
    </lineage>
</organism>
<dbReference type="EMBL" id="KZ502191">
    <property type="protein sequence ID" value="PKU82330.1"/>
    <property type="molecule type" value="Genomic_DNA"/>
</dbReference>
<dbReference type="PANTHER" id="PTHR46890">
    <property type="entry name" value="NON-LTR RETROLELEMENT REVERSE TRANSCRIPTASE-LIKE PROTEIN-RELATED"/>
    <property type="match status" value="1"/>
</dbReference>
<proteinExistence type="predicted"/>
<reference evidence="1 2" key="1">
    <citation type="journal article" date="2016" name="Sci. Rep.">
        <title>The Dendrobium catenatum Lindl. genome sequence provides insights into polysaccharide synthase, floral development and adaptive evolution.</title>
        <authorList>
            <person name="Zhang G.Q."/>
            <person name="Xu Q."/>
            <person name="Bian C."/>
            <person name="Tsai W.C."/>
            <person name="Yeh C.M."/>
            <person name="Liu K.W."/>
            <person name="Yoshida K."/>
            <person name="Zhang L.S."/>
            <person name="Chang S.B."/>
            <person name="Chen F."/>
            <person name="Shi Y."/>
            <person name="Su Y.Y."/>
            <person name="Zhang Y.Q."/>
            <person name="Chen L.J."/>
            <person name="Yin Y."/>
            <person name="Lin M."/>
            <person name="Huang H."/>
            <person name="Deng H."/>
            <person name="Wang Z.W."/>
            <person name="Zhu S.L."/>
            <person name="Zhao X."/>
            <person name="Deng C."/>
            <person name="Niu S.C."/>
            <person name="Huang J."/>
            <person name="Wang M."/>
            <person name="Liu G.H."/>
            <person name="Yang H.J."/>
            <person name="Xiao X.J."/>
            <person name="Hsiao Y.Y."/>
            <person name="Wu W.L."/>
            <person name="Chen Y.Y."/>
            <person name="Mitsuda N."/>
            <person name="Ohme-Takagi M."/>
            <person name="Luo Y.B."/>
            <person name="Van de Peer Y."/>
            <person name="Liu Z.J."/>
        </authorList>
    </citation>
    <scope>NUCLEOTIDE SEQUENCE [LARGE SCALE GENOMIC DNA]</scope>
    <source>
        <tissue evidence="1">The whole plant</tissue>
    </source>
</reference>
<gene>
    <name evidence="1" type="ORF">MA16_Dca005335</name>
</gene>